<proteinExistence type="inferred from homology"/>
<feature type="transmembrane region" description="Helical" evidence="7">
    <location>
        <begin position="204"/>
        <end position="222"/>
    </location>
</feature>
<dbReference type="Pfam" id="PF00528">
    <property type="entry name" value="BPD_transp_1"/>
    <property type="match status" value="1"/>
</dbReference>
<feature type="transmembrane region" description="Helical" evidence="7">
    <location>
        <begin position="117"/>
        <end position="141"/>
    </location>
</feature>
<keyword evidence="5 7" id="KW-1133">Transmembrane helix</keyword>
<dbReference type="InterPro" id="IPR051393">
    <property type="entry name" value="ABC_transporter_permease"/>
</dbReference>
<protein>
    <submittedName>
        <fullName evidence="9">Sugar ABC transporter permease</fullName>
    </submittedName>
</protein>
<evidence type="ECO:0000256" key="2">
    <source>
        <dbReference type="ARBA" id="ARBA00022448"/>
    </source>
</evidence>
<dbReference type="PANTHER" id="PTHR30193">
    <property type="entry name" value="ABC TRANSPORTER PERMEASE PROTEIN"/>
    <property type="match status" value="1"/>
</dbReference>
<evidence type="ECO:0000256" key="1">
    <source>
        <dbReference type="ARBA" id="ARBA00004651"/>
    </source>
</evidence>
<feature type="transmembrane region" description="Helical" evidence="7">
    <location>
        <begin position="75"/>
        <end position="96"/>
    </location>
</feature>
<dbReference type="OrthoDB" id="9785836at2"/>
<evidence type="ECO:0000313" key="10">
    <source>
        <dbReference type="Proteomes" id="UP000293142"/>
    </source>
</evidence>
<evidence type="ECO:0000256" key="4">
    <source>
        <dbReference type="ARBA" id="ARBA00022692"/>
    </source>
</evidence>
<comment type="similarity">
    <text evidence="7">Belongs to the binding-protein-dependent transport system permease family.</text>
</comment>
<dbReference type="CDD" id="cd06261">
    <property type="entry name" value="TM_PBP2"/>
    <property type="match status" value="1"/>
</dbReference>
<reference evidence="9 10" key="1">
    <citation type="submission" date="2019-02" db="EMBL/GenBank/DDBJ databases">
        <title>Paenibacillus sp. nov., isolated from surface-sterilized tissue of Thalictrum simplex L.</title>
        <authorList>
            <person name="Tuo L."/>
        </authorList>
    </citation>
    <scope>NUCLEOTIDE SEQUENCE [LARGE SCALE GENOMIC DNA]</scope>
    <source>
        <strain evidence="9 10">N2SHLJ1</strain>
    </source>
</reference>
<dbReference type="Gene3D" id="1.10.3720.10">
    <property type="entry name" value="MetI-like"/>
    <property type="match status" value="1"/>
</dbReference>
<comment type="subcellular location">
    <subcellularLocation>
        <location evidence="1 7">Cell membrane</location>
        <topology evidence="1 7">Multi-pass membrane protein</topology>
    </subcellularLocation>
</comment>
<dbReference type="AlphaFoldDB" id="A0A4V2J4F9"/>
<keyword evidence="10" id="KW-1185">Reference proteome</keyword>
<sequence>MIRRSIYQSRHFYLMFLLPFLYYFMFHYVPMYGVIIAFKDYNVFQGIMNSPWVGTRYFEKFLTDPYFYKIFKNTLLIGIYHILFSFPAPIVLALLFNELTHLGFKRLVQTFSYLPHFLSTVVVAGMIVNFFAYNGIVNNVLGKLGITPVHFLMLPEWFRSIYISSEIWQSVGWGAIIYLAALTSVDPQLYEAAKIDGANRWKQMLHITLPGIAPTIIILFIFNCGSVMSVSFEKILLLYNGSNAAASDVIPLYVYRRGLVASDFSYATAVGLCNSLIALFFLVSANKLSKKVSETSLW</sequence>
<organism evidence="9 10">
    <name type="scientific">Paenibacillus thalictri</name>
    <dbReference type="NCBI Taxonomy" id="2527873"/>
    <lineage>
        <taxon>Bacteria</taxon>
        <taxon>Bacillati</taxon>
        <taxon>Bacillota</taxon>
        <taxon>Bacilli</taxon>
        <taxon>Bacillales</taxon>
        <taxon>Paenibacillaceae</taxon>
        <taxon>Paenibacillus</taxon>
    </lineage>
</organism>
<comment type="caution">
    <text evidence="9">The sequence shown here is derived from an EMBL/GenBank/DDBJ whole genome shotgun (WGS) entry which is preliminary data.</text>
</comment>
<dbReference type="GO" id="GO:0005886">
    <property type="term" value="C:plasma membrane"/>
    <property type="evidence" value="ECO:0007669"/>
    <property type="project" value="UniProtKB-SubCell"/>
</dbReference>
<dbReference type="InterPro" id="IPR000515">
    <property type="entry name" value="MetI-like"/>
</dbReference>
<evidence type="ECO:0000256" key="7">
    <source>
        <dbReference type="RuleBase" id="RU363032"/>
    </source>
</evidence>
<dbReference type="PROSITE" id="PS50928">
    <property type="entry name" value="ABC_TM1"/>
    <property type="match status" value="1"/>
</dbReference>
<dbReference type="SUPFAM" id="SSF161098">
    <property type="entry name" value="MetI-like"/>
    <property type="match status" value="1"/>
</dbReference>
<name>A0A4V2J4F9_9BACL</name>
<gene>
    <name evidence="9" type="ORF">EYB31_11725</name>
</gene>
<evidence type="ECO:0000313" key="9">
    <source>
        <dbReference type="EMBL" id="TBL79602.1"/>
    </source>
</evidence>
<dbReference type="InterPro" id="IPR035906">
    <property type="entry name" value="MetI-like_sf"/>
</dbReference>
<evidence type="ECO:0000259" key="8">
    <source>
        <dbReference type="PROSITE" id="PS50928"/>
    </source>
</evidence>
<feature type="transmembrane region" description="Helical" evidence="7">
    <location>
        <begin position="161"/>
        <end position="183"/>
    </location>
</feature>
<evidence type="ECO:0000256" key="6">
    <source>
        <dbReference type="ARBA" id="ARBA00023136"/>
    </source>
</evidence>
<evidence type="ECO:0000256" key="5">
    <source>
        <dbReference type="ARBA" id="ARBA00022989"/>
    </source>
</evidence>
<keyword evidence="4 7" id="KW-0812">Transmembrane</keyword>
<evidence type="ECO:0000256" key="3">
    <source>
        <dbReference type="ARBA" id="ARBA00022475"/>
    </source>
</evidence>
<accession>A0A4V2J4F9</accession>
<dbReference type="PANTHER" id="PTHR30193:SF44">
    <property type="entry name" value="LACTOSE TRANSPORT SYSTEM PERMEASE PROTEIN LACF"/>
    <property type="match status" value="1"/>
</dbReference>
<dbReference type="GO" id="GO:0055085">
    <property type="term" value="P:transmembrane transport"/>
    <property type="evidence" value="ECO:0007669"/>
    <property type="project" value="InterPro"/>
</dbReference>
<keyword evidence="3" id="KW-1003">Cell membrane</keyword>
<keyword evidence="6 7" id="KW-0472">Membrane</keyword>
<feature type="transmembrane region" description="Helical" evidence="7">
    <location>
        <begin position="12"/>
        <end position="38"/>
    </location>
</feature>
<dbReference type="EMBL" id="SIRE01000007">
    <property type="protein sequence ID" value="TBL79602.1"/>
    <property type="molecule type" value="Genomic_DNA"/>
</dbReference>
<feature type="domain" description="ABC transmembrane type-1" evidence="8">
    <location>
        <begin position="71"/>
        <end position="285"/>
    </location>
</feature>
<dbReference type="Proteomes" id="UP000293142">
    <property type="component" value="Unassembled WGS sequence"/>
</dbReference>
<feature type="transmembrane region" description="Helical" evidence="7">
    <location>
        <begin position="264"/>
        <end position="283"/>
    </location>
</feature>
<keyword evidence="2 7" id="KW-0813">Transport</keyword>